<sequence length="707" mass="75565">MFKNLYTLVTKVSLSAFVLSIAGSNFINAQQWQNVGNTSILSASGSGFNDFVIDNAGNYYVSYYDLSVDKGSVQKLNGASWSYLGGSAGVTDDYANHNSLSVAPDGSVYHLSKGDNMDVNKFSSAAWSSLASIPTSGFAGYPSSAVSADNILYTYVQGTVRRFVNGAWQQIGANVVSGVVYHGKIKLGTNGKVYVCQISNGVVSVYENTLTASSTATWTLVGGASLGSAFTESVYATLDFTIGTDNSLYVVYGKTLNNPNNPNSLLRKINVKKFDGTSWTQLGDENFGVGESNLDFSIAVTSQGKPFVAASSWYENEGKNTVYEINSTTNTWSPFGGNYVSDGATHYNDLEFDANTNSLVLAYSLDDYFSQGITEGTVVKKFTLQVQPSCNNTDPGNNSGDLGCVTFNYRGQSVTYTTVRGTDGKIWLQQNLGSTKIAESLTDSDAYGDLFQWGRWDDGHQLRNSTLSATAPSSNNPAGLNGGNATFYSAGYNSSSNFWSGGTDSDTWTAENASAATATKGADPCKAIGLDWRLPTVGEIDAAMAAENISEYNSALSSHLKLIPAGMKDYNGIYSPGTRLYLWSSSASPYTGSGQHLYISGFSTLSNSASRDAGMSVRCIKEVATGLGTTEIKKISVGVYPNPTNGILNIKTDSEINTVSVTNVVGQRLNIKYSNHQINMQDLPSGVYIVEMTLKNGQKISKKVIKN</sequence>
<keyword evidence="1 2" id="KW-0732">Signal</keyword>
<comment type="caution">
    <text evidence="4">The sequence shown here is derived from an EMBL/GenBank/DDBJ whole genome shotgun (WGS) entry which is preliminary data.</text>
</comment>
<dbReference type="AlphaFoldDB" id="A0A9Q3V032"/>
<dbReference type="Pfam" id="PF18962">
    <property type="entry name" value="Por_Secre_tail"/>
    <property type="match status" value="1"/>
</dbReference>
<dbReference type="EMBL" id="JAJNAY010000001">
    <property type="protein sequence ID" value="MCD1115298.1"/>
    <property type="molecule type" value="Genomic_DNA"/>
</dbReference>
<evidence type="ECO:0000313" key="5">
    <source>
        <dbReference type="Proteomes" id="UP001108025"/>
    </source>
</evidence>
<evidence type="ECO:0000256" key="1">
    <source>
        <dbReference type="ARBA" id="ARBA00022729"/>
    </source>
</evidence>
<dbReference type="SUPFAM" id="SSF101898">
    <property type="entry name" value="NHL repeat"/>
    <property type="match status" value="1"/>
</dbReference>
<name>A0A9Q3V032_9FLAO</name>
<evidence type="ECO:0000313" key="4">
    <source>
        <dbReference type="EMBL" id="MCD1115298.1"/>
    </source>
</evidence>
<protein>
    <submittedName>
        <fullName evidence="4">T9SS type A sorting domain-containing protein</fullName>
    </submittedName>
</protein>
<keyword evidence="5" id="KW-1185">Reference proteome</keyword>
<dbReference type="RefSeq" id="WP_230666205.1">
    <property type="nucleotide sequence ID" value="NZ_JAJNAY010000001.1"/>
</dbReference>
<dbReference type="InterPro" id="IPR026444">
    <property type="entry name" value="Secre_tail"/>
</dbReference>
<evidence type="ECO:0000256" key="2">
    <source>
        <dbReference type="SAM" id="SignalP"/>
    </source>
</evidence>
<organism evidence="4 5">
    <name type="scientific">Chryseobacterium turcicum</name>
    <dbReference type="NCBI Taxonomy" id="2898076"/>
    <lineage>
        <taxon>Bacteria</taxon>
        <taxon>Pseudomonadati</taxon>
        <taxon>Bacteroidota</taxon>
        <taxon>Flavobacteriia</taxon>
        <taxon>Flavobacteriales</taxon>
        <taxon>Weeksellaceae</taxon>
        <taxon>Chryseobacterium group</taxon>
        <taxon>Chryseobacterium</taxon>
    </lineage>
</organism>
<feature type="domain" description="Secretion system C-terminal sorting" evidence="3">
    <location>
        <begin position="639"/>
        <end position="705"/>
    </location>
</feature>
<feature type="chain" id="PRO_5040450143" evidence="2">
    <location>
        <begin position="30"/>
        <end position="707"/>
    </location>
</feature>
<reference evidence="4" key="1">
    <citation type="submission" date="2021-11" db="EMBL/GenBank/DDBJ databases">
        <title>Description of novel Chryseobacterium species.</title>
        <authorList>
            <person name="Saticioglu I.B."/>
            <person name="Ay H."/>
            <person name="Altun S."/>
            <person name="Duman M."/>
        </authorList>
    </citation>
    <scope>NUCLEOTIDE SEQUENCE</scope>
    <source>
        <strain evidence="4">C-17</strain>
    </source>
</reference>
<proteinExistence type="predicted"/>
<gene>
    <name evidence="4" type="ORF">LO744_00200</name>
</gene>
<accession>A0A9Q3V032</accession>
<evidence type="ECO:0000259" key="3">
    <source>
        <dbReference type="Pfam" id="PF18962"/>
    </source>
</evidence>
<dbReference type="Proteomes" id="UP001108025">
    <property type="component" value="Unassembled WGS sequence"/>
</dbReference>
<dbReference type="SUPFAM" id="SSF63829">
    <property type="entry name" value="Calcium-dependent phosphotriesterase"/>
    <property type="match status" value="1"/>
</dbReference>
<dbReference type="NCBIfam" id="TIGR04183">
    <property type="entry name" value="Por_Secre_tail"/>
    <property type="match status" value="1"/>
</dbReference>
<feature type="signal peptide" evidence="2">
    <location>
        <begin position="1"/>
        <end position="29"/>
    </location>
</feature>